<reference evidence="8 9" key="1">
    <citation type="journal article" date="2011" name="Front. Microbiol.">
        <title>Genomic signatures of strain selection and enhancement in Bacillus atrophaeus var. globigii, a historical biowarfare simulant.</title>
        <authorList>
            <person name="Gibbons H.S."/>
            <person name="Broomall S.M."/>
            <person name="McNew L.A."/>
            <person name="Daligault H."/>
            <person name="Chapman C."/>
            <person name="Bruce D."/>
            <person name="Karavis M."/>
            <person name="Krepps M."/>
            <person name="McGregor P.A."/>
            <person name="Hong C."/>
            <person name="Park K.H."/>
            <person name="Akmal A."/>
            <person name="Feldman A."/>
            <person name="Lin J.S."/>
            <person name="Chang W.E."/>
            <person name="Higgs B.W."/>
            <person name="Demirev P."/>
            <person name="Lindquist J."/>
            <person name="Liem A."/>
            <person name="Fochler E."/>
            <person name="Read T.D."/>
            <person name="Tapia R."/>
            <person name="Johnson S."/>
            <person name="Bishop-Lilly K.A."/>
            <person name="Detter C."/>
            <person name="Han C."/>
            <person name="Sozhamannan S."/>
            <person name="Rosenzweig C.N."/>
            <person name="Skowronski E.W."/>
        </authorList>
    </citation>
    <scope>NUCLEOTIDE SEQUENCE [LARGE SCALE GENOMIC DNA]</scope>
    <source>
        <strain evidence="8 9">CC-PW-9</strain>
    </source>
</reference>
<keyword evidence="1 4" id="KW-0732">Signal</keyword>
<feature type="domain" description="Organic solvent tolerance-like N-terminal" evidence="5">
    <location>
        <begin position="8"/>
        <end position="138"/>
    </location>
</feature>
<dbReference type="InterPro" id="IPR005653">
    <property type="entry name" value="OstA-like_N"/>
</dbReference>
<evidence type="ECO:0000313" key="8">
    <source>
        <dbReference type="EMBL" id="RUO80903.1"/>
    </source>
</evidence>
<evidence type="ECO:0000259" key="7">
    <source>
        <dbReference type="Pfam" id="PF19838"/>
    </source>
</evidence>
<evidence type="ECO:0000259" key="6">
    <source>
        <dbReference type="Pfam" id="PF04453"/>
    </source>
</evidence>
<dbReference type="Pfam" id="PF04453">
    <property type="entry name" value="LptD"/>
    <property type="match status" value="1"/>
</dbReference>
<dbReference type="InterPro" id="IPR020889">
    <property type="entry name" value="LipoPS_assembly_LptD"/>
</dbReference>
<dbReference type="GO" id="GO:0009279">
    <property type="term" value="C:cell outer membrane"/>
    <property type="evidence" value="ECO:0007669"/>
    <property type="project" value="UniProtKB-SubCell"/>
</dbReference>
<evidence type="ECO:0000256" key="4">
    <source>
        <dbReference type="HAMAP-Rule" id="MF_01411"/>
    </source>
</evidence>
<evidence type="ECO:0000256" key="3">
    <source>
        <dbReference type="ARBA" id="ARBA00023237"/>
    </source>
</evidence>
<name>A0A432ZSP8_9GAMM</name>
<proteinExistence type="inferred from homology"/>
<keyword evidence="9" id="KW-1185">Reference proteome</keyword>
<comment type="caution">
    <text evidence="8">The sequence shown here is derived from an EMBL/GenBank/DDBJ whole genome shotgun (WGS) entry which is preliminary data.</text>
</comment>
<keyword evidence="3 4" id="KW-0998">Cell outer membrane</keyword>
<dbReference type="AlphaFoldDB" id="A0A432ZSP8"/>
<dbReference type="Pfam" id="PF19838">
    <property type="entry name" value="LptD_2"/>
    <property type="match status" value="1"/>
</dbReference>
<feature type="domain" description="LPS-assembly protein LptD central" evidence="7">
    <location>
        <begin position="146"/>
        <end position="239"/>
    </location>
</feature>
<dbReference type="PANTHER" id="PTHR30189:SF1">
    <property type="entry name" value="LPS-ASSEMBLY PROTEIN LPTD"/>
    <property type="match status" value="1"/>
</dbReference>
<dbReference type="InterPro" id="IPR050218">
    <property type="entry name" value="LptD"/>
</dbReference>
<evidence type="ECO:0000259" key="5">
    <source>
        <dbReference type="Pfam" id="PF03968"/>
    </source>
</evidence>
<dbReference type="PANTHER" id="PTHR30189">
    <property type="entry name" value="LPS-ASSEMBLY PROTEIN"/>
    <property type="match status" value="1"/>
</dbReference>
<sequence length="708" mass="80750">MQQGSIGVRADHATVEQVGNKANFWGDVEVQNQQLWLFTDQATINQATGRIEARGNVRFSDGFVNVTGEGFSLDGQNNQVELRQTRYQMATTNATGVAETLKIDQQSVNLLGSTFTTCPAEDPAWQLSAERIAVSENEDFGEAWNAKFELFDVPVFYIPYFTFPVNDKRKTGLLYPTIDSSSTSGLEVSLPYYFNIAANMDATLTPSILTNRGAMIAGEYRYLFERQQGQVNLEFLGSDNSIETRPDRYLWHVNHSAKFSDRLSGYLNATGISDDDYINDFGSEFAGRADTSIYRVAQLDYQYHDWHAQLRSEDYELLGQFNPAFRTMPQISLDYQPFQLENGLNARWESELTYFQNQQRGDEHALRLHLQPSLALAYEDPAFEGLAEASMLYTRYEQRSPNEQLAESTGRTLPRLRLRGQVNFERIYESDGENFRQTLSPQIQYLYVPFRDQSDIGIYDTTLMQDDYNGLFRARRFSGLDRVAEANQVTVGASTQLFDASEHELMRLSIGQIYYLENSRTGLLDDSAEITSSNSEVAGDLAFQVGRRWSFSAAIQYDTELNVTRKSQTALEYRKDDQHLIQLSHRNVSDVFTTDIEQVGMQTVWSLGSRWQVAANVYYDLSNDRTNDAILGLQYQSCCWALRFSAYRRINRNLEFVQNSAQPFGQPEFDNGISLQFIITGLTGDSNSLIDMLQKSIYGYRRPFYLSN</sequence>
<dbReference type="Gene3D" id="2.60.450.10">
    <property type="entry name" value="Lipopolysaccharide (LPS) transport protein A like domain"/>
    <property type="match status" value="1"/>
</dbReference>
<comment type="function">
    <text evidence="4">Together with LptE, is involved in the assembly of lipopolysaccharide (LPS) at the surface of the outer membrane.</text>
</comment>
<comment type="caution">
    <text evidence="4">Lacks conserved residue(s) required for the propagation of feature annotation.</text>
</comment>
<dbReference type="Pfam" id="PF03968">
    <property type="entry name" value="LptD_N"/>
    <property type="match status" value="1"/>
</dbReference>
<dbReference type="HAMAP" id="MF_01411">
    <property type="entry name" value="LPS_assembly_LptD"/>
    <property type="match status" value="1"/>
</dbReference>
<feature type="domain" description="LptD C-terminal" evidence="6">
    <location>
        <begin position="247"/>
        <end position="611"/>
    </location>
</feature>
<keyword evidence="2 4" id="KW-0472">Membrane</keyword>
<organism evidence="8 9">
    <name type="scientific">Idiomarina tyrosinivorans</name>
    <dbReference type="NCBI Taxonomy" id="1445662"/>
    <lineage>
        <taxon>Bacteria</taxon>
        <taxon>Pseudomonadati</taxon>
        <taxon>Pseudomonadota</taxon>
        <taxon>Gammaproteobacteria</taxon>
        <taxon>Alteromonadales</taxon>
        <taxon>Idiomarinaceae</taxon>
        <taxon>Idiomarina</taxon>
    </lineage>
</organism>
<evidence type="ECO:0000256" key="2">
    <source>
        <dbReference type="ARBA" id="ARBA00023136"/>
    </source>
</evidence>
<dbReference type="GO" id="GO:0015920">
    <property type="term" value="P:lipopolysaccharide transport"/>
    <property type="evidence" value="ECO:0007669"/>
    <property type="project" value="InterPro"/>
</dbReference>
<protein>
    <recommendedName>
        <fullName evidence="4">LPS-assembly protein LptD</fullName>
    </recommendedName>
</protein>
<comment type="subunit">
    <text evidence="4">Component of the lipopolysaccharide transport and assembly complex. Interacts with LptE and LptA.</text>
</comment>
<dbReference type="Proteomes" id="UP000287996">
    <property type="component" value="Unassembled WGS sequence"/>
</dbReference>
<gene>
    <name evidence="4" type="primary">lptD</name>
    <name evidence="8" type="ORF">CWI84_03650</name>
</gene>
<accession>A0A432ZSP8</accession>
<evidence type="ECO:0000256" key="1">
    <source>
        <dbReference type="ARBA" id="ARBA00022729"/>
    </source>
</evidence>
<evidence type="ECO:0000313" key="9">
    <source>
        <dbReference type="Proteomes" id="UP000287996"/>
    </source>
</evidence>
<dbReference type="InterPro" id="IPR045659">
    <property type="entry name" value="LptD_2"/>
</dbReference>
<dbReference type="EMBL" id="PIQH01000003">
    <property type="protein sequence ID" value="RUO80903.1"/>
    <property type="molecule type" value="Genomic_DNA"/>
</dbReference>
<dbReference type="GO" id="GO:0043165">
    <property type="term" value="P:Gram-negative-bacterium-type cell outer membrane assembly"/>
    <property type="evidence" value="ECO:0007669"/>
    <property type="project" value="UniProtKB-UniRule"/>
</dbReference>
<comment type="subcellular location">
    <subcellularLocation>
        <location evidence="4">Cell outer membrane</location>
    </subcellularLocation>
</comment>
<dbReference type="GO" id="GO:1990351">
    <property type="term" value="C:transporter complex"/>
    <property type="evidence" value="ECO:0007669"/>
    <property type="project" value="TreeGrafter"/>
</dbReference>
<comment type="similarity">
    <text evidence="4">Belongs to the LptD family.</text>
</comment>
<dbReference type="InterPro" id="IPR007543">
    <property type="entry name" value="LptD_C"/>
</dbReference>
<dbReference type="OrthoDB" id="9760225at2"/>